<feature type="binding site" evidence="12">
    <location>
        <position position="24"/>
    </location>
    <ligand>
        <name>[4Fe-4S] cluster</name>
        <dbReference type="ChEBI" id="CHEBI:49883"/>
        <label>1</label>
        <note>4Fe-4S-S-AdoMet</note>
    </ligand>
</feature>
<keyword evidence="5 12" id="KW-0547">Nucleotide-binding</keyword>
<keyword evidence="2 12" id="KW-0004">4Fe-4S</keyword>
<dbReference type="InterPro" id="IPR040064">
    <property type="entry name" value="MoaA-like"/>
</dbReference>
<keyword evidence="3 12" id="KW-0949">S-adenosyl-L-methionine</keyword>
<evidence type="ECO:0000256" key="9">
    <source>
        <dbReference type="ARBA" id="ARBA00023150"/>
    </source>
</evidence>
<evidence type="ECO:0000256" key="2">
    <source>
        <dbReference type="ARBA" id="ARBA00022485"/>
    </source>
</evidence>
<feature type="binding site" evidence="12">
    <location>
        <position position="20"/>
    </location>
    <ligand>
        <name>[4Fe-4S] cluster</name>
        <dbReference type="ChEBI" id="CHEBI:49883"/>
        <label>1</label>
        <note>4Fe-4S-S-AdoMet</note>
    </ligand>
</feature>
<proteinExistence type="inferred from homology"/>
<protein>
    <recommendedName>
        <fullName evidence="1 12">GTP 3',8-cyclase</fullName>
        <ecNumber evidence="1 12">4.1.99.22</ecNumber>
    </recommendedName>
    <alternativeName>
        <fullName evidence="12">Molybdenum cofactor biosynthesis protein A</fullName>
    </alternativeName>
</protein>
<reference evidence="15" key="1">
    <citation type="journal article" date="2019" name="Int. J. Syst. Evol. Microbiol.">
        <title>The Global Catalogue of Microorganisms (GCM) 10K type strain sequencing project: providing services to taxonomists for standard genome sequencing and annotation.</title>
        <authorList>
            <consortium name="The Broad Institute Genomics Platform"/>
            <consortium name="The Broad Institute Genome Sequencing Center for Infectious Disease"/>
            <person name="Wu L."/>
            <person name="Ma J."/>
        </authorList>
    </citation>
    <scope>NUCLEOTIDE SEQUENCE [LARGE SCALE GENOMIC DNA]</scope>
    <source>
        <strain evidence="15">CECT 8531</strain>
    </source>
</reference>
<dbReference type="Gene3D" id="3.20.20.70">
    <property type="entry name" value="Aldolase class I"/>
    <property type="match status" value="1"/>
</dbReference>
<dbReference type="GO" id="GO:0061798">
    <property type="term" value="F:GTP 3',8'-cyclase activity"/>
    <property type="evidence" value="ECO:0007669"/>
    <property type="project" value="UniProtKB-EC"/>
</dbReference>
<dbReference type="Proteomes" id="UP001595887">
    <property type="component" value="Unassembled WGS sequence"/>
</dbReference>
<keyword evidence="6 12" id="KW-0408">Iron</keyword>
<dbReference type="SUPFAM" id="SSF102114">
    <property type="entry name" value="Radical SAM enzymes"/>
    <property type="match status" value="1"/>
</dbReference>
<feature type="binding site" evidence="12">
    <location>
        <position position="190"/>
    </location>
    <ligand>
        <name>S-adenosyl-L-methionine</name>
        <dbReference type="ChEBI" id="CHEBI:59789"/>
    </ligand>
</feature>
<sequence>MIDGFGRKIDYLRISVTDRCNFRCHYCMPENQSFLPHGELLDYTEIALLAERFISHGIRKIRLTGGEPLVRRDMQILLAALGKHVHSGRLDELTLTTNGSLLSKFSPILSDAGVRRINVSLDSLDPQKFADITRGGKLDQVMEGIAAAKKHNIHIKINMVAMKGVNEDDLLPIAHMCADAGHDLAIIETMPLGSEVGGRENTYMPADVFIEPLRQISALTPIPHRTAGPSRYWLADALGLKIGMITPLSENFCDDCNRLRLTTDGKIYMCLGSEMNVDFKTALREQGVEAVDRLLQKALRLKPERHEFEKQMANPNSRLSRTMNATGG</sequence>
<feature type="binding site" evidence="12">
    <location>
        <position position="96"/>
    </location>
    <ligand>
        <name>GTP</name>
        <dbReference type="ChEBI" id="CHEBI:37565"/>
    </ligand>
</feature>
<evidence type="ECO:0000256" key="6">
    <source>
        <dbReference type="ARBA" id="ARBA00023004"/>
    </source>
</evidence>
<dbReference type="SFLD" id="SFLDG01383">
    <property type="entry name" value="cyclic_pyranopterin_phosphate"/>
    <property type="match status" value="1"/>
</dbReference>
<dbReference type="CDD" id="cd01335">
    <property type="entry name" value="Radical_SAM"/>
    <property type="match status" value="1"/>
</dbReference>
<keyword evidence="4 12" id="KW-0479">Metal-binding</keyword>
<feature type="binding site" evidence="12">
    <location>
        <position position="27"/>
    </location>
    <ligand>
        <name>[4Fe-4S] cluster</name>
        <dbReference type="ChEBI" id="CHEBI:49883"/>
        <label>1</label>
        <note>4Fe-4S-S-AdoMet</note>
    </ligand>
</feature>
<keyword evidence="9 12" id="KW-0501">Molybdenum cofactor biosynthesis</keyword>
<organism evidence="14 15">
    <name type="scientific">Sphingorhabdus arenilitoris</name>
    <dbReference type="NCBI Taxonomy" id="1490041"/>
    <lineage>
        <taxon>Bacteria</taxon>
        <taxon>Pseudomonadati</taxon>
        <taxon>Pseudomonadota</taxon>
        <taxon>Alphaproteobacteria</taxon>
        <taxon>Sphingomonadales</taxon>
        <taxon>Sphingomonadaceae</taxon>
        <taxon>Sphingorhabdus</taxon>
    </lineage>
</organism>
<dbReference type="CDD" id="cd21117">
    <property type="entry name" value="Twitch_MoaA"/>
    <property type="match status" value="1"/>
</dbReference>
<keyword evidence="7 12" id="KW-0411">Iron-sulfur</keyword>
<dbReference type="SFLD" id="SFLDG01067">
    <property type="entry name" value="SPASM/twitch_domain_containing"/>
    <property type="match status" value="1"/>
</dbReference>
<dbReference type="PROSITE" id="PS51918">
    <property type="entry name" value="RADICAL_SAM"/>
    <property type="match status" value="1"/>
</dbReference>
<dbReference type="HAMAP" id="MF_01225_B">
    <property type="entry name" value="MoaA_B"/>
    <property type="match status" value="1"/>
</dbReference>
<evidence type="ECO:0000256" key="5">
    <source>
        <dbReference type="ARBA" id="ARBA00022741"/>
    </source>
</evidence>
<evidence type="ECO:0000313" key="15">
    <source>
        <dbReference type="Proteomes" id="UP001595887"/>
    </source>
</evidence>
<gene>
    <name evidence="12 14" type="primary">moaA</name>
    <name evidence="14" type="ORF">ACFOWX_06200</name>
</gene>
<dbReference type="InterPro" id="IPR013483">
    <property type="entry name" value="MoaA"/>
</dbReference>
<feature type="domain" description="Radical SAM core" evidence="13">
    <location>
        <begin position="4"/>
        <end position="230"/>
    </location>
</feature>
<comment type="catalytic activity">
    <reaction evidence="11 12">
        <text>GTP + AH2 + S-adenosyl-L-methionine = (8S)-3',8-cyclo-7,8-dihydroguanosine 5'-triphosphate + 5'-deoxyadenosine + L-methionine + A + H(+)</text>
        <dbReference type="Rhea" id="RHEA:49576"/>
        <dbReference type="ChEBI" id="CHEBI:13193"/>
        <dbReference type="ChEBI" id="CHEBI:15378"/>
        <dbReference type="ChEBI" id="CHEBI:17319"/>
        <dbReference type="ChEBI" id="CHEBI:17499"/>
        <dbReference type="ChEBI" id="CHEBI:37565"/>
        <dbReference type="ChEBI" id="CHEBI:57844"/>
        <dbReference type="ChEBI" id="CHEBI:59789"/>
        <dbReference type="ChEBI" id="CHEBI:131766"/>
        <dbReference type="EC" id="4.1.99.22"/>
    </reaction>
</comment>
<dbReference type="PROSITE" id="PS01305">
    <property type="entry name" value="MOAA_NIFB_PQQE"/>
    <property type="match status" value="1"/>
</dbReference>
<feature type="binding site" evidence="12">
    <location>
        <position position="66"/>
    </location>
    <ligand>
        <name>S-adenosyl-L-methionine</name>
        <dbReference type="ChEBI" id="CHEBI:59789"/>
    </ligand>
</feature>
<comment type="cofactor">
    <cofactor evidence="12">
        <name>[4Fe-4S] cluster</name>
        <dbReference type="ChEBI" id="CHEBI:49883"/>
    </cofactor>
    <text evidence="12">Binds 2 [4Fe-4S] clusters. Binds 1 [4Fe-4S] cluster coordinated with 3 cysteines and an exchangeable S-adenosyl-L-methionine and 1 [4Fe-4S] cluster coordinated with 3 cysteines and the GTP-derived substrate.</text>
</comment>
<dbReference type="PANTHER" id="PTHR22960">
    <property type="entry name" value="MOLYBDOPTERIN COFACTOR SYNTHESIS PROTEIN A"/>
    <property type="match status" value="1"/>
</dbReference>
<name>A0ABV8RF36_9SPHN</name>
<dbReference type="Pfam" id="PF06463">
    <property type="entry name" value="Mob_synth_C"/>
    <property type="match status" value="1"/>
</dbReference>
<dbReference type="PANTHER" id="PTHR22960:SF0">
    <property type="entry name" value="MOLYBDENUM COFACTOR BIOSYNTHESIS PROTEIN 1"/>
    <property type="match status" value="1"/>
</dbReference>
<feature type="binding site" evidence="12">
    <location>
        <position position="253"/>
    </location>
    <ligand>
        <name>[4Fe-4S] cluster</name>
        <dbReference type="ChEBI" id="CHEBI:49883"/>
        <label>2</label>
        <note>4Fe-4S-substrate</note>
    </ligand>
</feature>
<evidence type="ECO:0000313" key="14">
    <source>
        <dbReference type="EMBL" id="MFC4292003.1"/>
    </source>
</evidence>
<evidence type="ECO:0000256" key="10">
    <source>
        <dbReference type="ARBA" id="ARBA00023239"/>
    </source>
</evidence>
<dbReference type="InterPro" id="IPR010505">
    <property type="entry name" value="MoaA_twitch"/>
</dbReference>
<feature type="binding site" evidence="12">
    <location>
        <position position="270"/>
    </location>
    <ligand>
        <name>[4Fe-4S] cluster</name>
        <dbReference type="ChEBI" id="CHEBI:49883"/>
        <label>2</label>
        <note>4Fe-4S-substrate</note>
    </ligand>
</feature>
<evidence type="ECO:0000256" key="7">
    <source>
        <dbReference type="ARBA" id="ARBA00023014"/>
    </source>
</evidence>
<evidence type="ECO:0000256" key="12">
    <source>
        <dbReference type="HAMAP-Rule" id="MF_01225"/>
    </source>
</evidence>
<feature type="binding site" evidence="12">
    <location>
        <position position="13"/>
    </location>
    <ligand>
        <name>GTP</name>
        <dbReference type="ChEBI" id="CHEBI:37565"/>
    </ligand>
</feature>
<evidence type="ECO:0000256" key="11">
    <source>
        <dbReference type="ARBA" id="ARBA00048697"/>
    </source>
</evidence>
<dbReference type="InterPro" id="IPR007197">
    <property type="entry name" value="rSAM"/>
</dbReference>
<dbReference type="Pfam" id="PF04055">
    <property type="entry name" value="Radical_SAM"/>
    <property type="match status" value="1"/>
</dbReference>
<feature type="binding site" evidence="12">
    <location>
        <begin position="258"/>
        <end position="260"/>
    </location>
    <ligand>
        <name>GTP</name>
        <dbReference type="ChEBI" id="CHEBI:37565"/>
    </ligand>
</feature>
<dbReference type="InterPro" id="IPR058240">
    <property type="entry name" value="rSAM_sf"/>
</dbReference>
<comment type="similarity">
    <text evidence="12">Belongs to the radical SAM superfamily. MoaA family.</text>
</comment>
<evidence type="ECO:0000256" key="8">
    <source>
        <dbReference type="ARBA" id="ARBA00023134"/>
    </source>
</evidence>
<feature type="binding site" evidence="12">
    <location>
        <position position="120"/>
    </location>
    <ligand>
        <name>S-adenosyl-L-methionine</name>
        <dbReference type="ChEBI" id="CHEBI:59789"/>
    </ligand>
</feature>
<dbReference type="EC" id="4.1.99.22" evidence="1 12"/>
<evidence type="ECO:0000256" key="1">
    <source>
        <dbReference type="ARBA" id="ARBA00012167"/>
    </source>
</evidence>
<dbReference type="InterPro" id="IPR006638">
    <property type="entry name" value="Elp3/MiaA/NifB-like_rSAM"/>
</dbReference>
<dbReference type="SFLD" id="SFLDS00029">
    <property type="entry name" value="Radical_SAM"/>
    <property type="match status" value="1"/>
</dbReference>
<feature type="binding site" evidence="12">
    <location>
        <position position="156"/>
    </location>
    <ligand>
        <name>GTP</name>
        <dbReference type="ChEBI" id="CHEBI:37565"/>
    </ligand>
</feature>
<evidence type="ECO:0000256" key="3">
    <source>
        <dbReference type="ARBA" id="ARBA00022691"/>
    </source>
</evidence>
<evidence type="ECO:0000256" key="4">
    <source>
        <dbReference type="ARBA" id="ARBA00022723"/>
    </source>
</evidence>
<feature type="binding site" evidence="12">
    <location>
        <position position="256"/>
    </location>
    <ligand>
        <name>[4Fe-4S] cluster</name>
        <dbReference type="ChEBI" id="CHEBI:49883"/>
        <label>2</label>
        <note>4Fe-4S-substrate</note>
    </ligand>
</feature>
<comment type="subunit">
    <text evidence="12">Monomer and homodimer.</text>
</comment>
<dbReference type="EMBL" id="JBHSDH010000013">
    <property type="protein sequence ID" value="MFC4292003.1"/>
    <property type="molecule type" value="Genomic_DNA"/>
</dbReference>
<dbReference type="InterPro" id="IPR050105">
    <property type="entry name" value="MoCo_biosynth_MoaA/MoaC"/>
</dbReference>
<dbReference type="InterPro" id="IPR000385">
    <property type="entry name" value="MoaA_NifB_PqqE_Fe-S-bd_CS"/>
</dbReference>
<accession>A0ABV8RF36</accession>
<dbReference type="NCBIfam" id="TIGR02666">
    <property type="entry name" value="moaA"/>
    <property type="match status" value="1"/>
</dbReference>
<comment type="pathway">
    <text evidence="12">Cofactor biosynthesis; molybdopterin biosynthesis.</text>
</comment>
<evidence type="ECO:0000259" key="13">
    <source>
        <dbReference type="PROSITE" id="PS51918"/>
    </source>
</evidence>
<dbReference type="SMART" id="SM00729">
    <property type="entry name" value="Elp3"/>
    <property type="match status" value="1"/>
</dbReference>
<dbReference type="RefSeq" id="WP_381422328.1">
    <property type="nucleotide sequence ID" value="NZ_JBHSDH010000013.1"/>
</dbReference>
<dbReference type="InterPro" id="IPR013785">
    <property type="entry name" value="Aldolase_TIM"/>
</dbReference>
<dbReference type="SFLD" id="SFLDG01386">
    <property type="entry name" value="main_SPASM_domain-containing"/>
    <property type="match status" value="1"/>
</dbReference>
<keyword evidence="8 12" id="KW-0342">GTP-binding</keyword>
<keyword evidence="10 12" id="KW-0456">Lyase</keyword>
<feature type="binding site" evidence="12">
    <location>
        <position position="26"/>
    </location>
    <ligand>
        <name>S-adenosyl-L-methionine</name>
        <dbReference type="ChEBI" id="CHEBI:59789"/>
    </ligand>
</feature>
<comment type="caution">
    <text evidence="14">The sequence shown here is derived from an EMBL/GenBank/DDBJ whole genome shotgun (WGS) entry which is preliminary data.</text>
</comment>
<feature type="binding site" evidence="12">
    <location>
        <position position="62"/>
    </location>
    <ligand>
        <name>GTP</name>
        <dbReference type="ChEBI" id="CHEBI:37565"/>
    </ligand>
</feature>
<comment type="function">
    <text evidence="12">Catalyzes the cyclization of GTP to (8S)-3',8-cyclo-7,8-dihydroguanosine 5'-triphosphate.</text>
</comment>
<keyword evidence="15" id="KW-1185">Reference proteome</keyword>